<dbReference type="InterPro" id="IPR049946">
    <property type="entry name" value="RIBOSOMAL_L20_CS"/>
</dbReference>
<comment type="similarity">
    <text evidence="1 8 9">Belongs to the bacterial ribosomal protein bL20 family.</text>
</comment>
<dbReference type="SUPFAM" id="SSF74731">
    <property type="entry name" value="Ribosomal protein L20"/>
    <property type="match status" value="1"/>
</dbReference>
<dbReference type="Proteomes" id="UP000070069">
    <property type="component" value="Unassembled WGS sequence"/>
</dbReference>
<dbReference type="FunFam" id="1.10.1900.20:FF:000001">
    <property type="entry name" value="50S ribosomal protein L20"/>
    <property type="match status" value="1"/>
</dbReference>
<evidence type="ECO:0000256" key="6">
    <source>
        <dbReference type="ARBA" id="ARBA00024775"/>
    </source>
</evidence>
<dbReference type="EMBL" id="JHUK01000002">
    <property type="protein sequence ID" value="RAM57866.1"/>
    <property type="molecule type" value="Genomic_DNA"/>
</dbReference>
<gene>
    <name evidence="8 10" type="primary">rplT</name>
    <name evidence="10" type="ORF">AXA84_0125</name>
    <name evidence="11" type="ORF">DH96_00915</name>
</gene>
<keyword evidence="4 8" id="KW-0689">Ribosomal protein</keyword>
<dbReference type="Gene3D" id="6.10.160.10">
    <property type="match status" value="1"/>
</dbReference>
<dbReference type="PATRIC" id="fig|203274.3.peg.230"/>
<evidence type="ECO:0000256" key="8">
    <source>
        <dbReference type="HAMAP-Rule" id="MF_00382"/>
    </source>
</evidence>
<proteinExistence type="inferred from homology"/>
<dbReference type="Proteomes" id="UP000249343">
    <property type="component" value="Unassembled WGS sequence"/>
</dbReference>
<evidence type="ECO:0000256" key="3">
    <source>
        <dbReference type="ARBA" id="ARBA00022884"/>
    </source>
</evidence>
<dbReference type="NCBIfam" id="NF011109">
    <property type="entry name" value="PRK14537.1"/>
    <property type="match status" value="1"/>
</dbReference>
<dbReference type="EMBL" id="LTBM01000002">
    <property type="protein sequence ID" value="KXT29311.1"/>
    <property type="molecule type" value="Genomic_DNA"/>
</dbReference>
<dbReference type="GO" id="GO:0019843">
    <property type="term" value="F:rRNA binding"/>
    <property type="evidence" value="ECO:0007669"/>
    <property type="project" value="UniProtKB-UniRule"/>
</dbReference>
<protein>
    <recommendedName>
        <fullName evidence="7 8">Large ribosomal subunit protein bL20</fullName>
    </recommendedName>
</protein>
<dbReference type="GO" id="GO:0006412">
    <property type="term" value="P:translation"/>
    <property type="evidence" value="ECO:0007669"/>
    <property type="project" value="InterPro"/>
</dbReference>
<dbReference type="GO" id="GO:0005840">
    <property type="term" value="C:ribosome"/>
    <property type="evidence" value="ECO:0007669"/>
    <property type="project" value="UniProtKB-KW"/>
</dbReference>
<evidence type="ECO:0000256" key="7">
    <source>
        <dbReference type="ARBA" id="ARBA00035172"/>
    </source>
</evidence>
<dbReference type="CDD" id="cd07026">
    <property type="entry name" value="Ribosomal_L20"/>
    <property type="match status" value="1"/>
</dbReference>
<evidence type="ECO:0000256" key="5">
    <source>
        <dbReference type="ARBA" id="ARBA00023274"/>
    </source>
</evidence>
<name>A0A139JQQ6_9MOLU</name>
<evidence type="ECO:0000313" key="12">
    <source>
        <dbReference type="Proteomes" id="UP000070069"/>
    </source>
</evidence>
<sequence length="220" mass="26225">MVKINFTNARHKRRKKVLKMAKGYFGSKKNLYKTAHEQVMRSLQYAYRDRRQKKRNFRRLWIIRINAGCKNNNISYSSFIHGLILSKIEVNRKILADIAFSQPEMFTEYVNLSKNSLNQKKNNILKINEDNNQNVFNDSLKNIQIKNIKIIEKKKKIDNNSEIKISPIVPNDQNNRKEMEKKIELDKMLLYDLKKIAKEKKIKNFSKLNKKELINILKKI</sequence>
<evidence type="ECO:0000313" key="10">
    <source>
        <dbReference type="EMBL" id="KXT29311.1"/>
    </source>
</evidence>
<dbReference type="PROSITE" id="PS00937">
    <property type="entry name" value="RIBOSOMAL_L20"/>
    <property type="match status" value="1"/>
</dbReference>
<comment type="function">
    <text evidence="6 8 9">Binds directly to 23S ribosomal RNA and is necessary for the in vitro assembly process of the 50S ribosomal subunit. It is not involved in the protein synthesizing functions of that subunit.</text>
</comment>
<dbReference type="PANTHER" id="PTHR10986">
    <property type="entry name" value="39S RIBOSOMAL PROTEIN L20"/>
    <property type="match status" value="1"/>
</dbReference>
<dbReference type="PRINTS" id="PR00062">
    <property type="entry name" value="RIBOSOMALL20"/>
</dbReference>
<dbReference type="InterPro" id="IPR005813">
    <property type="entry name" value="Ribosomal_bL20"/>
</dbReference>
<organism evidence="10 12">
    <name type="scientific">Candidatus Phytoplasma oryzae</name>
    <dbReference type="NCBI Taxonomy" id="203274"/>
    <lineage>
        <taxon>Bacteria</taxon>
        <taxon>Bacillati</taxon>
        <taxon>Mycoplasmatota</taxon>
        <taxon>Mollicutes</taxon>
        <taxon>Acholeplasmatales</taxon>
        <taxon>Acholeplasmataceae</taxon>
        <taxon>Candidatus Phytoplasma</taxon>
        <taxon>16SrXI (Rice yellow dwarf group)</taxon>
    </lineage>
</organism>
<dbReference type="Pfam" id="PF00453">
    <property type="entry name" value="Ribosomal_L20"/>
    <property type="match status" value="1"/>
</dbReference>
<keyword evidence="2 8" id="KW-0699">rRNA-binding</keyword>
<evidence type="ECO:0000256" key="1">
    <source>
        <dbReference type="ARBA" id="ARBA00007698"/>
    </source>
</evidence>
<comment type="caution">
    <text evidence="10">The sequence shown here is derived from an EMBL/GenBank/DDBJ whole genome shotgun (WGS) entry which is preliminary data.</text>
</comment>
<reference evidence="10 12" key="2">
    <citation type="submission" date="2016-02" db="EMBL/GenBank/DDBJ databases">
        <title>A draft genome sequence of Candidatus Phytoplasma oryzae strain Mbita1, the causative agent of Napier Grass stunt disease in Kenya.</title>
        <authorList>
            <person name="Fischer A."/>
            <person name="Santa-Cruz I."/>
            <person name="Wambua L."/>
            <person name="Olds C."/>
            <person name="Midega C."/>
            <person name="Dickinson M."/>
            <person name="Kawicha P."/>
            <person name="Khan Z."/>
            <person name="Masiga D."/>
            <person name="Jores J."/>
            <person name="Bernd S."/>
        </authorList>
    </citation>
    <scope>NUCLEOTIDE SEQUENCE [LARGE SCALE GENOMIC DNA]</scope>
    <source>
        <strain evidence="10">Mbita1</strain>
    </source>
</reference>
<dbReference type="AlphaFoldDB" id="A0A139JQQ6"/>
<dbReference type="GO" id="GO:0003735">
    <property type="term" value="F:structural constituent of ribosome"/>
    <property type="evidence" value="ECO:0007669"/>
    <property type="project" value="InterPro"/>
</dbReference>
<accession>A0A139JQQ6</accession>
<keyword evidence="5 8" id="KW-0687">Ribonucleoprotein</keyword>
<evidence type="ECO:0000313" key="13">
    <source>
        <dbReference type="Proteomes" id="UP000249343"/>
    </source>
</evidence>
<evidence type="ECO:0000313" key="11">
    <source>
        <dbReference type="EMBL" id="RAM57866.1"/>
    </source>
</evidence>
<evidence type="ECO:0000256" key="9">
    <source>
        <dbReference type="RuleBase" id="RU000560"/>
    </source>
</evidence>
<keyword evidence="13" id="KW-1185">Reference proteome</keyword>
<dbReference type="GO" id="GO:0000027">
    <property type="term" value="P:ribosomal large subunit assembly"/>
    <property type="evidence" value="ECO:0007669"/>
    <property type="project" value="UniProtKB-UniRule"/>
</dbReference>
<dbReference type="GO" id="GO:1990904">
    <property type="term" value="C:ribonucleoprotein complex"/>
    <property type="evidence" value="ECO:0007669"/>
    <property type="project" value="UniProtKB-KW"/>
</dbReference>
<evidence type="ECO:0000256" key="2">
    <source>
        <dbReference type="ARBA" id="ARBA00022730"/>
    </source>
</evidence>
<dbReference type="RefSeq" id="WP_066540020.1">
    <property type="nucleotide sequence ID" value="NZ_JHUK01000002.1"/>
</dbReference>
<reference evidence="11 13" key="1">
    <citation type="submission" date="2014-04" db="EMBL/GenBank/DDBJ databases">
        <title>Genome study of Napier grass stunt phytoplasma.</title>
        <authorList>
            <person name="Kawicha P."/>
            <person name="Dickinson M."/>
            <person name="Hodgetts J."/>
        </authorList>
    </citation>
    <scope>NUCLEOTIDE SEQUENCE [LARGE SCALE GENOMIC DNA]</scope>
    <source>
        <strain evidence="11 13">NGS-S10</strain>
    </source>
</reference>
<dbReference type="HAMAP" id="MF_00382">
    <property type="entry name" value="Ribosomal_bL20"/>
    <property type="match status" value="1"/>
</dbReference>
<dbReference type="NCBIfam" id="TIGR01032">
    <property type="entry name" value="rplT_bact"/>
    <property type="match status" value="1"/>
</dbReference>
<dbReference type="InterPro" id="IPR035566">
    <property type="entry name" value="Ribosomal_protein_bL20_C"/>
</dbReference>
<dbReference type="OrthoDB" id="385929at2"/>
<evidence type="ECO:0000256" key="4">
    <source>
        <dbReference type="ARBA" id="ARBA00022980"/>
    </source>
</evidence>
<dbReference type="Gene3D" id="1.10.1900.20">
    <property type="entry name" value="Ribosomal protein L20"/>
    <property type="match status" value="1"/>
</dbReference>
<keyword evidence="3 8" id="KW-0694">RNA-binding</keyword>